<dbReference type="AlphaFoldDB" id="A0A9D5A5M0"/>
<comment type="caution">
    <text evidence="1">The sequence shown here is derived from an EMBL/GenBank/DDBJ whole genome shotgun (WGS) entry which is preliminary data.</text>
</comment>
<evidence type="ECO:0000313" key="2">
    <source>
        <dbReference type="Proteomes" id="UP001058974"/>
    </source>
</evidence>
<reference evidence="1 2" key="1">
    <citation type="journal article" date="2022" name="Nat. Genet.">
        <title>Improved pea reference genome and pan-genome highlight genomic features and evolutionary characteristics.</title>
        <authorList>
            <person name="Yang T."/>
            <person name="Liu R."/>
            <person name="Luo Y."/>
            <person name="Hu S."/>
            <person name="Wang D."/>
            <person name="Wang C."/>
            <person name="Pandey M.K."/>
            <person name="Ge S."/>
            <person name="Xu Q."/>
            <person name="Li N."/>
            <person name="Li G."/>
            <person name="Huang Y."/>
            <person name="Saxena R.K."/>
            <person name="Ji Y."/>
            <person name="Li M."/>
            <person name="Yan X."/>
            <person name="He Y."/>
            <person name="Liu Y."/>
            <person name="Wang X."/>
            <person name="Xiang C."/>
            <person name="Varshney R.K."/>
            <person name="Ding H."/>
            <person name="Gao S."/>
            <person name="Zong X."/>
        </authorList>
    </citation>
    <scope>NUCLEOTIDE SEQUENCE [LARGE SCALE GENOMIC DNA]</scope>
    <source>
        <strain evidence="1 2">cv. Zhongwan 6</strain>
    </source>
</reference>
<accession>A0A9D5A5M0</accession>
<organism evidence="1 2">
    <name type="scientific">Pisum sativum</name>
    <name type="common">Garden pea</name>
    <name type="synonym">Lathyrus oleraceus</name>
    <dbReference type="NCBI Taxonomy" id="3888"/>
    <lineage>
        <taxon>Eukaryota</taxon>
        <taxon>Viridiplantae</taxon>
        <taxon>Streptophyta</taxon>
        <taxon>Embryophyta</taxon>
        <taxon>Tracheophyta</taxon>
        <taxon>Spermatophyta</taxon>
        <taxon>Magnoliopsida</taxon>
        <taxon>eudicotyledons</taxon>
        <taxon>Gunneridae</taxon>
        <taxon>Pentapetalae</taxon>
        <taxon>rosids</taxon>
        <taxon>fabids</taxon>
        <taxon>Fabales</taxon>
        <taxon>Fabaceae</taxon>
        <taxon>Papilionoideae</taxon>
        <taxon>50 kb inversion clade</taxon>
        <taxon>NPAAA clade</taxon>
        <taxon>Hologalegina</taxon>
        <taxon>IRL clade</taxon>
        <taxon>Fabeae</taxon>
        <taxon>Lathyrus</taxon>
    </lineage>
</organism>
<name>A0A9D5A5M0_PEA</name>
<keyword evidence="2" id="KW-1185">Reference proteome</keyword>
<dbReference type="Gramene" id="Psat06G0177100-T1">
    <property type="protein sequence ID" value="KAI5395303.1"/>
    <property type="gene ID" value="KIW84_061771"/>
</dbReference>
<proteinExistence type="predicted"/>
<dbReference type="EMBL" id="JAMSHJ010000006">
    <property type="protein sequence ID" value="KAI5395303.1"/>
    <property type="molecule type" value="Genomic_DNA"/>
</dbReference>
<evidence type="ECO:0000313" key="1">
    <source>
        <dbReference type="EMBL" id="KAI5395303.1"/>
    </source>
</evidence>
<sequence length="179" mass="20604">MVCNKMIVDSLQEEKLLRLGELMRRLKIFAKLLVGSQMQVSASSLIKLILINWMERRAISINISMLGKHVWELHNNLDKLWVQLLSSGYNSITCILEVNNYHGTSYTWCSIAKAVEALKSCFITIVGRDNISIWYDKWLPNGGICDIVPLMDEHDTYLHIIDVSNYGTWNFDIISTHFP</sequence>
<dbReference type="Proteomes" id="UP001058974">
    <property type="component" value="Chromosome 6"/>
</dbReference>
<gene>
    <name evidence="1" type="ORF">KIW84_061771</name>
</gene>
<protein>
    <submittedName>
        <fullName evidence="1">Uncharacterized protein</fullName>
    </submittedName>
</protein>